<dbReference type="GO" id="GO:0045022">
    <property type="term" value="P:early endosome to late endosome transport"/>
    <property type="evidence" value="ECO:0007669"/>
    <property type="project" value="TreeGrafter"/>
</dbReference>
<dbReference type="Gene3D" id="1.20.140.50">
    <property type="entry name" value="alix/aip1 like domains"/>
    <property type="match status" value="1"/>
</dbReference>
<evidence type="ECO:0000259" key="6">
    <source>
        <dbReference type="PROSITE" id="PS51180"/>
    </source>
</evidence>
<dbReference type="WBParaSite" id="TCNE_0001194601-mRNA-1">
    <property type="protein sequence ID" value="TCNE_0001194601-mRNA-1"/>
    <property type="gene ID" value="TCNE_0001194601"/>
</dbReference>
<dbReference type="Proteomes" id="UP000050794">
    <property type="component" value="Unassembled WGS sequence"/>
</dbReference>
<organism evidence="8 9">
    <name type="scientific">Toxocara canis</name>
    <name type="common">Canine roundworm</name>
    <dbReference type="NCBI Taxonomy" id="6265"/>
    <lineage>
        <taxon>Eukaryota</taxon>
        <taxon>Metazoa</taxon>
        <taxon>Ecdysozoa</taxon>
        <taxon>Nematoda</taxon>
        <taxon>Chromadorea</taxon>
        <taxon>Rhabditida</taxon>
        <taxon>Spirurina</taxon>
        <taxon>Ascaridomorpha</taxon>
        <taxon>Ascaridoidea</taxon>
        <taxon>Toxocaridae</taxon>
        <taxon>Toxocara</taxon>
    </lineage>
</organism>
<dbReference type="GO" id="GO:0032456">
    <property type="term" value="P:endocytic recycling"/>
    <property type="evidence" value="ECO:0007669"/>
    <property type="project" value="TreeGrafter"/>
</dbReference>
<evidence type="ECO:0000256" key="3">
    <source>
        <dbReference type="ARBA" id="ARBA00022490"/>
    </source>
</evidence>
<reference evidence="9" key="1">
    <citation type="submission" date="2016-06" db="UniProtKB">
        <authorList>
            <consortium name="WormBaseParasite"/>
        </authorList>
    </citation>
    <scope>IDENTIFICATION</scope>
</reference>
<evidence type="ECO:0000313" key="9">
    <source>
        <dbReference type="WBParaSite" id="TCNE_0001194601-mRNA-1"/>
    </source>
</evidence>
<protein>
    <submittedName>
        <fullName evidence="9">BRO1 domain-containing protein</fullName>
    </submittedName>
</protein>
<evidence type="ECO:0000256" key="5">
    <source>
        <dbReference type="SAM" id="Coils"/>
    </source>
</evidence>
<dbReference type="Pfam" id="PF13949">
    <property type="entry name" value="ALIX_LYPXL_bnd"/>
    <property type="match status" value="1"/>
</dbReference>
<feature type="coiled-coil region" evidence="5">
    <location>
        <begin position="684"/>
        <end position="732"/>
    </location>
</feature>
<evidence type="ECO:0000256" key="4">
    <source>
        <dbReference type="ARBA" id="ARBA00022753"/>
    </source>
</evidence>
<dbReference type="Gene3D" id="1.20.120.560">
    <property type="entry name" value="alix/aip1 in complex with the ypdl late domain"/>
    <property type="match status" value="1"/>
</dbReference>
<dbReference type="GO" id="GO:0005768">
    <property type="term" value="C:endosome"/>
    <property type="evidence" value="ECO:0007669"/>
    <property type="project" value="UniProtKB-SubCell"/>
</dbReference>
<dbReference type="InterPro" id="IPR025304">
    <property type="entry name" value="ALIX_V_dom"/>
</dbReference>
<dbReference type="PANTHER" id="PTHR23030:SF30">
    <property type="entry name" value="TYROSINE-PROTEIN PHOSPHATASE NON-RECEPTOR TYPE 23"/>
    <property type="match status" value="1"/>
</dbReference>
<feature type="domain" description="BRO1" evidence="6">
    <location>
        <begin position="8"/>
        <end position="403"/>
    </location>
</feature>
<dbReference type="SMART" id="SM01041">
    <property type="entry name" value="BRO1"/>
    <property type="match status" value="1"/>
</dbReference>
<keyword evidence="8" id="KW-1185">Reference proteome</keyword>
<dbReference type="PANTHER" id="PTHR23030">
    <property type="entry name" value="PCD6 INTERACTING PROTEIN-RELATED"/>
    <property type="match status" value="1"/>
</dbReference>
<accession>A0A183UTX6</accession>
<dbReference type="AlphaFoldDB" id="A0A183UTX6"/>
<evidence type="ECO:0000313" key="8">
    <source>
        <dbReference type="Proteomes" id="UP000050794"/>
    </source>
</evidence>
<evidence type="ECO:0000256" key="2">
    <source>
        <dbReference type="ARBA" id="ARBA00004496"/>
    </source>
</evidence>
<evidence type="ECO:0000256" key="1">
    <source>
        <dbReference type="ARBA" id="ARBA00004177"/>
    </source>
</evidence>
<name>A0A183UTX6_TOXCA</name>
<keyword evidence="3" id="KW-0963">Cytoplasm</keyword>
<proteinExistence type="predicted"/>
<keyword evidence="4" id="KW-0967">Endosome</keyword>
<dbReference type="GO" id="GO:0043328">
    <property type="term" value="P:protein transport to vacuole involved in ubiquitin-dependent protein catabolic process via the multivesicular body sorting pathway"/>
    <property type="evidence" value="ECO:0007669"/>
    <property type="project" value="TreeGrafter"/>
</dbReference>
<dbReference type="InterPro" id="IPR038499">
    <property type="entry name" value="BRO1_sf"/>
</dbReference>
<dbReference type="InterPro" id="IPR004328">
    <property type="entry name" value="BRO1_dom"/>
</dbReference>
<sequence length="1173" mass="128521">MEGMPRLPMLTPEFKFSTASLPAEFSTKIKEYILMHYQDDPSKYDAAINEMMSLRAQFGRLVPDVETVCQMKRYYAQLTMMKSRFPMEEGDPIKIPFSWLDKAMDMPSSAVYEDVNFELTSVMFNIGAIHAAIAANETRIDLDSIKNAFTHFQCAAFPFQHIRDRMNAAKYSSIDFEPSLLTWYVNILLAQAQECILEKSLIDHRKNTVIAKIAVYLRDIYMSCHEHLESSGLSDIISSSKYREWLRTCDVKAELYGVVAMVHLGEQADADKKMGDRLAYYQIASEHVKAAAKLVEKDKRESLRQAVVFATDVVVAKETNAKKENDFIYHERIPRREELTMVEGVSMVKPIGFEPTDRSIAGDDLFAALLPMNVLKSVSMYSEEKAKLKRAVFDRVEAKDRELDDYMLSLQLDEINLDKSVDELKLPEMLLERSATFNAQPDAFPDLLDKLQRVGHCAIEADHKLDDLHNRLSAIDSPDLTSDAGFEAIKKELERISDHHTKARTNNAQLQRAIAAHSENLRVLAMPLGELNRRISGPAVKPSETAEGAQLKRMLCKTEEMRKQRSQLLDTFSKDLENDDITAKCLAEKDLDNTDLYSRELKKHDEVIQLIDMNLAAQVKILAALTEANASFADCRRQVMELNRSRADQVLALTAAYDVYVDVLQKADEGLKFYSTLFSLTRTLDEAMEGIENAYEEEKAAKEKEKRQLEERARELRMAREAREAMEQFRNQPIDSPHSSALVSPLDFPPSAADGPKNVGGARLKDYMAYYRAKIAGHMPPSSQQHPTGIISSSSSAFSSCAQGLGLPGTLPPPQSPYVNATGIAPPAAALSMSMPQGYQSTAGNAVTASSRMAQNSPSIQPYVGVGSATVGPLGTPSTGRSVVAPAALQASLQHPLQMPSQPAVSNFLPTHTSHQPSIALFGSLSQPLTATSIVQPPSQPAVGVGYYVQSVGHNAHAFQHASNTAGSAKQLAQNEAQMPHAPAAVQNAVQMPQNSMQYAQHFAVSVCPSGTASQQQSQLSDLGSQTVQPQKTVATTQLVNGCISALPFAPNAISQHMQSNVAHNMQNSTAPITAQTPSTASCAMMNSGITLQNRTHPLSPVVGAVNASSGTQFTELPITSLPQTAISSATSITHSAHPSALSSEIPSNMQGGVIPDSFITTQMSDSSSAFAQ</sequence>
<keyword evidence="5" id="KW-0175">Coiled coil</keyword>
<dbReference type="Gene3D" id="1.25.40.280">
    <property type="entry name" value="alix/aip1 like domains"/>
    <property type="match status" value="1"/>
</dbReference>
<gene>
    <name evidence="7" type="ORF">TCNE_LOCUS11946</name>
</gene>
<comment type="subcellular location">
    <subcellularLocation>
        <location evidence="2">Cytoplasm</location>
    </subcellularLocation>
    <subcellularLocation>
        <location evidence="1">Endosome</location>
    </subcellularLocation>
</comment>
<evidence type="ECO:0000313" key="7">
    <source>
        <dbReference type="EMBL" id="VDM43267.1"/>
    </source>
</evidence>
<dbReference type="Pfam" id="PF03097">
    <property type="entry name" value="BRO1"/>
    <property type="match status" value="1"/>
</dbReference>
<dbReference type="PROSITE" id="PS51180">
    <property type="entry name" value="BRO1"/>
    <property type="match status" value="1"/>
</dbReference>
<reference evidence="7 8" key="2">
    <citation type="submission" date="2018-11" db="EMBL/GenBank/DDBJ databases">
        <authorList>
            <consortium name="Pathogen Informatics"/>
        </authorList>
    </citation>
    <scope>NUCLEOTIDE SEQUENCE [LARGE SCALE GENOMIC DNA]</scope>
</reference>
<dbReference type="EMBL" id="UYWY01021051">
    <property type="protein sequence ID" value="VDM43267.1"/>
    <property type="molecule type" value="Genomic_DNA"/>
</dbReference>